<dbReference type="EMBL" id="BGZK01000159">
    <property type="protein sequence ID" value="GBP24272.1"/>
    <property type="molecule type" value="Genomic_DNA"/>
</dbReference>
<proteinExistence type="predicted"/>
<accession>A0A4C1UE68</accession>
<protein>
    <submittedName>
        <fullName evidence="2">Uncharacterized protein</fullName>
    </submittedName>
</protein>
<keyword evidence="1" id="KW-1133">Transmembrane helix</keyword>
<name>A0A4C1UE68_EUMVA</name>
<dbReference type="Proteomes" id="UP000299102">
    <property type="component" value="Unassembled WGS sequence"/>
</dbReference>
<organism evidence="2 3">
    <name type="scientific">Eumeta variegata</name>
    <name type="common">Bagworm moth</name>
    <name type="synonym">Eumeta japonica</name>
    <dbReference type="NCBI Taxonomy" id="151549"/>
    <lineage>
        <taxon>Eukaryota</taxon>
        <taxon>Metazoa</taxon>
        <taxon>Ecdysozoa</taxon>
        <taxon>Arthropoda</taxon>
        <taxon>Hexapoda</taxon>
        <taxon>Insecta</taxon>
        <taxon>Pterygota</taxon>
        <taxon>Neoptera</taxon>
        <taxon>Endopterygota</taxon>
        <taxon>Lepidoptera</taxon>
        <taxon>Glossata</taxon>
        <taxon>Ditrysia</taxon>
        <taxon>Tineoidea</taxon>
        <taxon>Psychidae</taxon>
        <taxon>Oiketicinae</taxon>
        <taxon>Eumeta</taxon>
    </lineage>
</organism>
<feature type="transmembrane region" description="Helical" evidence="1">
    <location>
        <begin position="218"/>
        <end position="237"/>
    </location>
</feature>
<evidence type="ECO:0000256" key="1">
    <source>
        <dbReference type="SAM" id="Phobius"/>
    </source>
</evidence>
<sequence length="292" mass="32691">MLTYISSNKLYTNGDNYVIWYSSLGVGGEKPQDVRFESGHDREILLLNVHLERANYFGALSRRSTDGGMSAVSLSKAVELFKRRKELRSNRRSRQKNAHKINSSHGILTDHLPLLIAKSQQFLPLPPGRSNETRRPEIGRELKQEALHIKRKSRFIIIFKRIAEIRRAAGRAARRPPEMYGVVRVTLCFVCERIAGEVVLEIECSDNSLTLFPTLNSVIVSLLGYNIITIFMVGVLLPGSSRKELISFSKVGNRLVTVLELQVAMGGSGCLLMLMTSDAPLPLKSLKSPVFL</sequence>
<dbReference type="AlphaFoldDB" id="A0A4C1UE68"/>
<keyword evidence="1" id="KW-0472">Membrane</keyword>
<keyword evidence="1" id="KW-0812">Transmembrane</keyword>
<evidence type="ECO:0000313" key="3">
    <source>
        <dbReference type="Proteomes" id="UP000299102"/>
    </source>
</evidence>
<keyword evidence="3" id="KW-1185">Reference proteome</keyword>
<feature type="transmembrane region" description="Helical" evidence="1">
    <location>
        <begin position="258"/>
        <end position="276"/>
    </location>
</feature>
<evidence type="ECO:0000313" key="2">
    <source>
        <dbReference type="EMBL" id="GBP24272.1"/>
    </source>
</evidence>
<comment type="caution">
    <text evidence="2">The sequence shown here is derived from an EMBL/GenBank/DDBJ whole genome shotgun (WGS) entry which is preliminary data.</text>
</comment>
<reference evidence="2 3" key="1">
    <citation type="journal article" date="2019" name="Commun. Biol.">
        <title>The bagworm genome reveals a unique fibroin gene that provides high tensile strength.</title>
        <authorList>
            <person name="Kono N."/>
            <person name="Nakamura H."/>
            <person name="Ohtoshi R."/>
            <person name="Tomita M."/>
            <person name="Numata K."/>
            <person name="Arakawa K."/>
        </authorList>
    </citation>
    <scope>NUCLEOTIDE SEQUENCE [LARGE SCALE GENOMIC DNA]</scope>
</reference>
<gene>
    <name evidence="2" type="ORF">EVAR_80125_1</name>
</gene>